<reference evidence="1 2" key="1">
    <citation type="journal article" date="2023" name="Nucleic Acids Res.">
        <title>The hologenome of Daphnia magna reveals possible DNA methylation and microbiome-mediated evolution of the host genome.</title>
        <authorList>
            <person name="Chaturvedi A."/>
            <person name="Li X."/>
            <person name="Dhandapani V."/>
            <person name="Marshall H."/>
            <person name="Kissane S."/>
            <person name="Cuenca-Cambronero M."/>
            <person name="Asole G."/>
            <person name="Calvet F."/>
            <person name="Ruiz-Romero M."/>
            <person name="Marangio P."/>
            <person name="Guigo R."/>
            <person name="Rago D."/>
            <person name="Mirbahai L."/>
            <person name="Eastwood N."/>
            <person name="Colbourne J.K."/>
            <person name="Zhou J."/>
            <person name="Mallon E."/>
            <person name="Orsini L."/>
        </authorList>
    </citation>
    <scope>NUCLEOTIDE SEQUENCE [LARGE SCALE GENOMIC DNA]</scope>
    <source>
        <strain evidence="1">LRV0_1</strain>
    </source>
</reference>
<dbReference type="Proteomes" id="UP001234178">
    <property type="component" value="Unassembled WGS sequence"/>
</dbReference>
<evidence type="ECO:0000313" key="2">
    <source>
        <dbReference type="Proteomes" id="UP001234178"/>
    </source>
</evidence>
<name>A0ABQ9ZK11_9CRUS</name>
<protein>
    <recommendedName>
        <fullName evidence="3">BESS domain-containing protein</fullName>
    </recommendedName>
</protein>
<sequence length="198" mass="22996">MDPLDIRHSLDYETACEVLTAALKYKQRKKRVSEEYKQRLILKAAHLLKEWKKTSVPSYVCKLLKTTTISRFSLMADVAASPFVVTSPSLSLDNEINVLLKNDYVEQETDIEEPTEMEEQYSTSIFLSDSFNEEKPLTFKCLLQHFAAYTQQKKSSMTYLMQLLIRHRPTPLYDMLPSTGKQLMYSILHKNPNTDLIF</sequence>
<proteinExistence type="predicted"/>
<keyword evidence="2" id="KW-1185">Reference proteome</keyword>
<dbReference type="EMBL" id="JAOYFB010000004">
    <property type="protein sequence ID" value="KAK4013226.1"/>
    <property type="molecule type" value="Genomic_DNA"/>
</dbReference>
<accession>A0ABQ9ZK11</accession>
<evidence type="ECO:0000313" key="1">
    <source>
        <dbReference type="EMBL" id="KAK4013226.1"/>
    </source>
</evidence>
<evidence type="ECO:0008006" key="3">
    <source>
        <dbReference type="Google" id="ProtNLM"/>
    </source>
</evidence>
<gene>
    <name evidence="1" type="ORF">OUZ56_025460</name>
</gene>
<comment type="caution">
    <text evidence="1">The sequence shown here is derived from an EMBL/GenBank/DDBJ whole genome shotgun (WGS) entry which is preliminary data.</text>
</comment>
<organism evidence="1 2">
    <name type="scientific">Daphnia magna</name>
    <dbReference type="NCBI Taxonomy" id="35525"/>
    <lineage>
        <taxon>Eukaryota</taxon>
        <taxon>Metazoa</taxon>
        <taxon>Ecdysozoa</taxon>
        <taxon>Arthropoda</taxon>
        <taxon>Crustacea</taxon>
        <taxon>Branchiopoda</taxon>
        <taxon>Diplostraca</taxon>
        <taxon>Cladocera</taxon>
        <taxon>Anomopoda</taxon>
        <taxon>Daphniidae</taxon>
        <taxon>Daphnia</taxon>
    </lineage>
</organism>